<protein>
    <submittedName>
        <fullName evidence="4">Response regulator transcription factor</fullName>
    </submittedName>
</protein>
<evidence type="ECO:0000313" key="4">
    <source>
        <dbReference type="EMBL" id="QJD98229.1"/>
    </source>
</evidence>
<dbReference type="InterPro" id="IPR011006">
    <property type="entry name" value="CheY-like_superfamily"/>
</dbReference>
<accession>A0A7L5E7E4</accession>
<dbReference type="PROSITE" id="PS50110">
    <property type="entry name" value="RESPONSE_REGULATORY"/>
    <property type="match status" value="1"/>
</dbReference>
<organism evidence="4 5">
    <name type="scientific">Mucilaginibacter robiniae</name>
    <dbReference type="NCBI Taxonomy" id="2728022"/>
    <lineage>
        <taxon>Bacteria</taxon>
        <taxon>Pseudomonadati</taxon>
        <taxon>Bacteroidota</taxon>
        <taxon>Sphingobacteriia</taxon>
        <taxon>Sphingobacteriales</taxon>
        <taxon>Sphingobacteriaceae</taxon>
        <taxon>Mucilaginibacter</taxon>
    </lineage>
</organism>
<feature type="domain" description="HTH LytTR-type" evidence="3">
    <location>
        <begin position="145"/>
        <end position="252"/>
    </location>
</feature>
<evidence type="ECO:0000256" key="1">
    <source>
        <dbReference type="PROSITE-ProRule" id="PRU00169"/>
    </source>
</evidence>
<dbReference type="KEGG" id="mrob:HH214_21280"/>
<keyword evidence="1" id="KW-0597">Phosphoprotein</keyword>
<evidence type="ECO:0000313" key="5">
    <source>
        <dbReference type="Proteomes" id="UP000503278"/>
    </source>
</evidence>
<reference evidence="4 5" key="1">
    <citation type="submission" date="2020-04" db="EMBL/GenBank/DDBJ databases">
        <title>Genome sequencing of novel species.</title>
        <authorList>
            <person name="Heo J."/>
            <person name="Kim S.-J."/>
            <person name="Kim J.-S."/>
            <person name="Hong S.-B."/>
            <person name="Kwon S.-W."/>
        </authorList>
    </citation>
    <scope>NUCLEOTIDE SEQUENCE [LARGE SCALE GENOMIC DNA]</scope>
    <source>
        <strain evidence="4 5">F39-2</strain>
    </source>
</reference>
<dbReference type="EMBL" id="CP051682">
    <property type="protein sequence ID" value="QJD98229.1"/>
    <property type="molecule type" value="Genomic_DNA"/>
</dbReference>
<dbReference type="SUPFAM" id="SSF52172">
    <property type="entry name" value="CheY-like"/>
    <property type="match status" value="1"/>
</dbReference>
<dbReference type="AlphaFoldDB" id="A0A7L5E7E4"/>
<name>A0A7L5E7E4_9SPHI</name>
<dbReference type="Pfam" id="PF04397">
    <property type="entry name" value="LytTR"/>
    <property type="match status" value="1"/>
</dbReference>
<dbReference type="PANTHER" id="PTHR37299">
    <property type="entry name" value="TRANSCRIPTIONAL REGULATOR-RELATED"/>
    <property type="match status" value="1"/>
</dbReference>
<dbReference type="InterPro" id="IPR001789">
    <property type="entry name" value="Sig_transdc_resp-reg_receiver"/>
</dbReference>
<dbReference type="PROSITE" id="PS50930">
    <property type="entry name" value="HTH_LYTTR"/>
    <property type="match status" value="1"/>
</dbReference>
<gene>
    <name evidence="4" type="ORF">HH214_21280</name>
</gene>
<dbReference type="GO" id="GO:0003677">
    <property type="term" value="F:DNA binding"/>
    <property type="evidence" value="ECO:0007669"/>
    <property type="project" value="InterPro"/>
</dbReference>
<dbReference type="Gene3D" id="3.40.50.2300">
    <property type="match status" value="1"/>
</dbReference>
<dbReference type="RefSeq" id="WP_169610971.1">
    <property type="nucleotide sequence ID" value="NZ_CP051682.1"/>
</dbReference>
<dbReference type="GO" id="GO:0000156">
    <property type="term" value="F:phosphorelay response regulator activity"/>
    <property type="evidence" value="ECO:0007669"/>
    <property type="project" value="InterPro"/>
</dbReference>
<sequence length="252" mass="29346">MNIIIIEDELRTAKDLKATLENIDPEIIIVDILTSVAAAIKWFREYPAPDLIFSDIQLGDGLSFEIFKEIKIETPVVFCTAFDEYAINAFESNSIDYLLKPIEEDMVERSLQKFKRIKEHYSGSSYTTNLNKVVLQLDNKYKQSFLIHHGEKITPVKVNELAFVYAANGIVTLHTFDNHDYVMQCTIDQMESMLNPQNFFRANRQFILNRNVIQNIEHYFNRRLVVKLQCATPTKIIISRLKAQDFLSWLEQ</sequence>
<dbReference type="SMART" id="SM00850">
    <property type="entry name" value="LytTR"/>
    <property type="match status" value="1"/>
</dbReference>
<evidence type="ECO:0000259" key="2">
    <source>
        <dbReference type="PROSITE" id="PS50110"/>
    </source>
</evidence>
<feature type="domain" description="Response regulatory" evidence="2">
    <location>
        <begin position="2"/>
        <end position="115"/>
    </location>
</feature>
<dbReference type="PANTHER" id="PTHR37299:SF1">
    <property type="entry name" value="STAGE 0 SPORULATION PROTEIN A HOMOLOG"/>
    <property type="match status" value="1"/>
</dbReference>
<dbReference type="Pfam" id="PF00072">
    <property type="entry name" value="Response_reg"/>
    <property type="match status" value="1"/>
</dbReference>
<dbReference type="SMART" id="SM00448">
    <property type="entry name" value="REC"/>
    <property type="match status" value="1"/>
</dbReference>
<proteinExistence type="predicted"/>
<dbReference type="InterPro" id="IPR007492">
    <property type="entry name" value="LytTR_DNA-bd_dom"/>
</dbReference>
<dbReference type="Proteomes" id="UP000503278">
    <property type="component" value="Chromosome"/>
</dbReference>
<feature type="modified residue" description="4-aspartylphosphate" evidence="1">
    <location>
        <position position="55"/>
    </location>
</feature>
<dbReference type="InterPro" id="IPR046947">
    <property type="entry name" value="LytR-like"/>
</dbReference>
<dbReference type="Gene3D" id="2.40.50.1020">
    <property type="entry name" value="LytTr DNA-binding domain"/>
    <property type="match status" value="1"/>
</dbReference>
<evidence type="ECO:0000259" key="3">
    <source>
        <dbReference type="PROSITE" id="PS50930"/>
    </source>
</evidence>
<keyword evidence="5" id="KW-1185">Reference proteome</keyword>